<organism evidence="2 3">
    <name type="scientific">Mesorhizobium delmotii</name>
    <dbReference type="NCBI Taxonomy" id="1631247"/>
    <lineage>
        <taxon>Bacteria</taxon>
        <taxon>Pseudomonadati</taxon>
        <taxon>Pseudomonadota</taxon>
        <taxon>Alphaproteobacteria</taxon>
        <taxon>Hyphomicrobiales</taxon>
        <taxon>Phyllobacteriaceae</taxon>
        <taxon>Mesorhizobium</taxon>
    </lineage>
</organism>
<evidence type="ECO:0000313" key="3">
    <source>
        <dbReference type="Proteomes" id="UP000245698"/>
    </source>
</evidence>
<evidence type="ECO:0000313" key="2">
    <source>
        <dbReference type="EMBL" id="SJM32593.1"/>
    </source>
</evidence>
<protein>
    <submittedName>
        <fullName evidence="2">Uncharacterized protein</fullName>
    </submittedName>
</protein>
<accession>A0A2P9AN67</accession>
<dbReference type="Proteomes" id="UP000245698">
    <property type="component" value="Unassembled WGS sequence"/>
</dbReference>
<name>A0A2P9AN67_9HYPH</name>
<proteinExistence type="predicted"/>
<feature type="region of interest" description="Disordered" evidence="1">
    <location>
        <begin position="38"/>
        <end position="82"/>
    </location>
</feature>
<dbReference type="AlphaFoldDB" id="A0A2P9AN67"/>
<dbReference type="EMBL" id="FUIG01000037">
    <property type="protein sequence ID" value="SJM32593.1"/>
    <property type="molecule type" value="Genomic_DNA"/>
</dbReference>
<reference evidence="3" key="1">
    <citation type="submission" date="2016-12" db="EMBL/GenBank/DDBJ databases">
        <authorList>
            <person name="Brunel B."/>
        </authorList>
    </citation>
    <scope>NUCLEOTIDE SEQUENCE [LARGE SCALE GENOMIC DNA]</scope>
</reference>
<gene>
    <name evidence="2" type="ORF">BQ8482_30049</name>
</gene>
<feature type="region of interest" description="Disordered" evidence="1">
    <location>
        <begin position="1"/>
        <end position="20"/>
    </location>
</feature>
<feature type="compositionally biased region" description="Low complexity" evidence="1">
    <location>
        <begin position="43"/>
        <end position="53"/>
    </location>
</feature>
<evidence type="ECO:0000256" key="1">
    <source>
        <dbReference type="SAM" id="MobiDB-lite"/>
    </source>
</evidence>
<sequence>MRASLDSDVPPVAFSDSNSPSSTLIVVWNDERIDPLALPQFQRPSSRRSPGSRTTMDEISTPKYAPSATVRPLMHFSTSPSQ</sequence>
<keyword evidence="3" id="KW-1185">Reference proteome</keyword>